<dbReference type="Pfam" id="PF11160">
    <property type="entry name" value="Hva1_TUDOR"/>
    <property type="match status" value="1"/>
</dbReference>
<feature type="domain" description="Hypervirulence associated protein TUDOR" evidence="2">
    <location>
        <begin position="7"/>
        <end position="72"/>
    </location>
</feature>
<dbReference type="EMBL" id="HF935364">
    <property type="protein sequence ID" value="CCX07705.1"/>
    <property type="molecule type" value="Genomic_DNA"/>
</dbReference>
<dbReference type="AlphaFoldDB" id="U4KZ45"/>
<dbReference type="OMA" id="IENSHTH"/>
<dbReference type="Proteomes" id="UP000018144">
    <property type="component" value="Unassembled WGS sequence"/>
</dbReference>
<evidence type="ECO:0000259" key="2">
    <source>
        <dbReference type="Pfam" id="PF11160"/>
    </source>
</evidence>
<dbReference type="eggNOG" id="ENOG502S74A">
    <property type="taxonomic scope" value="Eukaryota"/>
</dbReference>
<evidence type="ECO:0000313" key="3">
    <source>
        <dbReference type="EMBL" id="CCX07705.1"/>
    </source>
</evidence>
<gene>
    <name evidence="3" type="ORF">PCON_07294</name>
</gene>
<keyword evidence="4" id="KW-1185">Reference proteome</keyword>
<dbReference type="OrthoDB" id="10052172at2759"/>
<dbReference type="InterPro" id="IPR021331">
    <property type="entry name" value="Hva1_TUDOR"/>
</dbReference>
<evidence type="ECO:0000256" key="1">
    <source>
        <dbReference type="SAM" id="MobiDB-lite"/>
    </source>
</evidence>
<feature type="compositionally biased region" description="Basic and acidic residues" evidence="1">
    <location>
        <begin position="39"/>
        <end position="62"/>
    </location>
</feature>
<evidence type="ECO:0000313" key="4">
    <source>
        <dbReference type="Proteomes" id="UP000018144"/>
    </source>
</evidence>
<organism evidence="3 4">
    <name type="scientific">Pyronema omphalodes (strain CBS 100304)</name>
    <name type="common">Pyronema confluens</name>
    <dbReference type="NCBI Taxonomy" id="1076935"/>
    <lineage>
        <taxon>Eukaryota</taxon>
        <taxon>Fungi</taxon>
        <taxon>Dikarya</taxon>
        <taxon>Ascomycota</taxon>
        <taxon>Pezizomycotina</taxon>
        <taxon>Pezizomycetes</taxon>
        <taxon>Pezizales</taxon>
        <taxon>Pyronemataceae</taxon>
        <taxon>Pyronema</taxon>
    </lineage>
</organism>
<feature type="region of interest" description="Disordered" evidence="1">
    <location>
        <begin position="36"/>
        <end position="63"/>
    </location>
</feature>
<name>U4KZ45_PYROM</name>
<reference evidence="3 4" key="1">
    <citation type="journal article" date="2013" name="PLoS Genet.">
        <title>The genome and development-dependent transcriptomes of Pyronema confluens: a window into fungal evolution.</title>
        <authorList>
            <person name="Traeger S."/>
            <person name="Altegoer F."/>
            <person name="Freitag M."/>
            <person name="Gabaldon T."/>
            <person name="Kempken F."/>
            <person name="Kumar A."/>
            <person name="Marcet-Houben M."/>
            <person name="Poggeler S."/>
            <person name="Stajich J.E."/>
            <person name="Nowrousian M."/>
        </authorList>
    </citation>
    <scope>NUCLEOTIDE SEQUENCE [LARGE SCALE GENOMIC DNA]</scope>
    <source>
        <strain evidence="4">CBS 100304</strain>
        <tissue evidence="3">Vegetative mycelium</tissue>
    </source>
</reference>
<accession>U4KZ45</accession>
<protein>
    <submittedName>
        <fullName evidence="3">Similar to Uncharacterized protein prl65 acc. no. G2TRL4</fullName>
    </submittedName>
</protein>
<feature type="region of interest" description="Disordered" evidence="1">
    <location>
        <begin position="1"/>
        <end position="23"/>
    </location>
</feature>
<proteinExistence type="predicted"/>
<sequence length="80" mass="8903">MPQYNQGDHVEYHPIGGRHGTSTSTGVIQHVLTEPEVAGDQKQHINASKDEPKYEIKNDKTGKTSAIKQDNIERVCDEDS</sequence>